<protein>
    <recommendedName>
        <fullName evidence="6">DUF4352 domain-containing protein</fullName>
    </recommendedName>
</protein>
<name>A0ABQ5RDB0_9MICO</name>
<dbReference type="InterPro" id="IPR029050">
    <property type="entry name" value="Immunoprotect_excell_Ig-like"/>
</dbReference>
<evidence type="ECO:0000256" key="3">
    <source>
        <dbReference type="SAM" id="Phobius"/>
    </source>
</evidence>
<keyword evidence="1" id="KW-0732">Signal</keyword>
<evidence type="ECO:0008006" key="6">
    <source>
        <dbReference type="Google" id="ProtNLM"/>
    </source>
</evidence>
<evidence type="ECO:0000256" key="2">
    <source>
        <dbReference type="SAM" id="MobiDB-lite"/>
    </source>
</evidence>
<evidence type="ECO:0000313" key="5">
    <source>
        <dbReference type="Proteomes" id="UP001144451"/>
    </source>
</evidence>
<feature type="compositionally biased region" description="Acidic residues" evidence="2">
    <location>
        <begin position="117"/>
        <end position="148"/>
    </location>
</feature>
<feature type="compositionally biased region" description="Basic and acidic residues" evidence="2">
    <location>
        <begin position="102"/>
        <end position="112"/>
    </location>
</feature>
<evidence type="ECO:0000313" key="4">
    <source>
        <dbReference type="EMBL" id="GLI29886.1"/>
    </source>
</evidence>
<feature type="region of interest" description="Disordered" evidence="2">
    <location>
        <begin position="1"/>
        <end position="73"/>
    </location>
</feature>
<keyword evidence="5" id="KW-1185">Reference proteome</keyword>
<dbReference type="Proteomes" id="UP001144451">
    <property type="component" value="Unassembled WGS sequence"/>
</dbReference>
<dbReference type="Gene3D" id="2.60.40.1240">
    <property type="match status" value="1"/>
</dbReference>
<keyword evidence="3" id="KW-1133">Transmembrane helix</keyword>
<sequence length="301" mass="31347">MPPPFSCAEHRDRTATWGGLGSPSGAYGQASANSGYGQDPQGWGQAPSSAPAFGAHGQQPYAQHAEPPKKSSKTPLLICAGCAVLALIVLLVGGGIFLFTRDGGEPTDDRTTSEQATTEDGEETSEEPTEEESSEEATTEDGTSEEPTEAAADGKGTKDAPYAIGEQFTVEDGEGGALDVTIGDVNWDATDEVMGANEFNEESGEGETYILVPVSMTYHGDGTSEPGFSLMVDYVTEGGNSYNDAGSVTPKSWLDVGTLHDGGTGEWEIGILIPADQAKNGHFAVSPLLNFSAEDVWVKAA</sequence>
<keyword evidence="3" id="KW-0812">Transmembrane</keyword>
<dbReference type="GeneID" id="78122026"/>
<comment type="caution">
    <text evidence="4">The sequence shown here is derived from an EMBL/GenBank/DDBJ whole genome shotgun (WGS) entry which is preliminary data.</text>
</comment>
<dbReference type="EMBL" id="BSDQ01000001">
    <property type="protein sequence ID" value="GLI29886.1"/>
    <property type="molecule type" value="Genomic_DNA"/>
</dbReference>
<feature type="transmembrane region" description="Helical" evidence="3">
    <location>
        <begin position="76"/>
        <end position="99"/>
    </location>
</feature>
<evidence type="ECO:0000256" key="1">
    <source>
        <dbReference type="ARBA" id="ARBA00022729"/>
    </source>
</evidence>
<gene>
    <name evidence="4" type="ORF">BCONGLO52_07270</name>
</gene>
<reference evidence="4" key="1">
    <citation type="submission" date="2022-12" db="EMBL/GenBank/DDBJ databases">
        <title>Reference genome sequencing for broad-spectrum identification of bacterial and archaeal isolates by mass spectrometry.</title>
        <authorList>
            <person name="Sekiguchi Y."/>
            <person name="Tourlousse D.M."/>
        </authorList>
    </citation>
    <scope>NUCLEOTIDE SEQUENCE</scope>
    <source>
        <strain evidence="4">5-2</strain>
    </source>
</reference>
<keyword evidence="3" id="KW-0472">Membrane</keyword>
<organism evidence="4 5">
    <name type="scientific">Brachybacterium conglomeratum</name>
    <dbReference type="NCBI Taxonomy" id="47846"/>
    <lineage>
        <taxon>Bacteria</taxon>
        <taxon>Bacillati</taxon>
        <taxon>Actinomycetota</taxon>
        <taxon>Actinomycetes</taxon>
        <taxon>Micrococcales</taxon>
        <taxon>Dermabacteraceae</taxon>
        <taxon>Brachybacterium</taxon>
    </lineage>
</organism>
<accession>A0ABQ5RDB0</accession>
<dbReference type="RefSeq" id="WP_164736257.1">
    <property type="nucleotide sequence ID" value="NZ_BSDQ01000001.1"/>
</dbReference>
<feature type="region of interest" description="Disordered" evidence="2">
    <location>
        <begin position="100"/>
        <end position="160"/>
    </location>
</feature>
<proteinExistence type="predicted"/>